<dbReference type="CTD" id="20231696"/>
<dbReference type="Pfam" id="PF25106">
    <property type="entry name" value="VWA_4"/>
    <property type="match status" value="1"/>
</dbReference>
<name>V4AJ06_LOTGI</name>
<dbReference type="InterPro" id="IPR052969">
    <property type="entry name" value="Thr-specific_kinase-like"/>
</dbReference>
<dbReference type="OMA" id="GCEPSVD"/>
<dbReference type="SMART" id="SM00327">
    <property type="entry name" value="VWA"/>
    <property type="match status" value="1"/>
</dbReference>
<dbReference type="InterPro" id="IPR036465">
    <property type="entry name" value="vWFA_dom_sf"/>
</dbReference>
<evidence type="ECO:0000313" key="5">
    <source>
        <dbReference type="EMBL" id="ESO93496.1"/>
    </source>
</evidence>
<organism evidence="5 6">
    <name type="scientific">Lottia gigantea</name>
    <name type="common">Giant owl limpet</name>
    <dbReference type="NCBI Taxonomy" id="225164"/>
    <lineage>
        <taxon>Eukaryota</taxon>
        <taxon>Metazoa</taxon>
        <taxon>Spiralia</taxon>
        <taxon>Lophotrochozoa</taxon>
        <taxon>Mollusca</taxon>
        <taxon>Gastropoda</taxon>
        <taxon>Patellogastropoda</taxon>
        <taxon>Lottioidea</taxon>
        <taxon>Lottiidae</taxon>
        <taxon>Lottia</taxon>
    </lineage>
</organism>
<evidence type="ECO:0000256" key="3">
    <source>
        <dbReference type="ARBA" id="ARBA00022729"/>
    </source>
</evidence>
<keyword evidence="6" id="KW-1185">Reference proteome</keyword>
<evidence type="ECO:0000259" key="4">
    <source>
        <dbReference type="PROSITE" id="PS50234"/>
    </source>
</evidence>
<dbReference type="GO" id="GO:0004674">
    <property type="term" value="F:protein serine/threonine kinase activity"/>
    <property type="evidence" value="ECO:0007669"/>
    <property type="project" value="TreeGrafter"/>
</dbReference>
<dbReference type="OrthoDB" id="301415at2759"/>
<dbReference type="GeneID" id="20231696"/>
<dbReference type="InterPro" id="IPR056861">
    <property type="entry name" value="HMCN1-like_VWA"/>
</dbReference>
<dbReference type="EMBL" id="KB201891">
    <property type="protein sequence ID" value="ESO93496.1"/>
    <property type="molecule type" value="Genomic_DNA"/>
</dbReference>
<reference evidence="5 6" key="1">
    <citation type="journal article" date="2013" name="Nature">
        <title>Insights into bilaterian evolution from three spiralian genomes.</title>
        <authorList>
            <person name="Simakov O."/>
            <person name="Marletaz F."/>
            <person name="Cho S.J."/>
            <person name="Edsinger-Gonzales E."/>
            <person name="Havlak P."/>
            <person name="Hellsten U."/>
            <person name="Kuo D.H."/>
            <person name="Larsson T."/>
            <person name="Lv J."/>
            <person name="Arendt D."/>
            <person name="Savage R."/>
            <person name="Osoegawa K."/>
            <person name="de Jong P."/>
            <person name="Grimwood J."/>
            <person name="Chapman J.A."/>
            <person name="Shapiro H."/>
            <person name="Aerts A."/>
            <person name="Otillar R.P."/>
            <person name="Terry A.Y."/>
            <person name="Boore J.L."/>
            <person name="Grigoriev I.V."/>
            <person name="Lindberg D.R."/>
            <person name="Seaver E.C."/>
            <person name="Weisblat D.A."/>
            <person name="Putnam N.H."/>
            <person name="Rokhsar D.S."/>
        </authorList>
    </citation>
    <scope>NUCLEOTIDE SEQUENCE [LARGE SCALE GENOMIC DNA]</scope>
</reference>
<gene>
    <name evidence="5" type="ORF">LOTGIDRAFT_119099</name>
</gene>
<dbReference type="PANTHER" id="PTHR47763">
    <property type="entry name" value="ALPHA-PROTEIN KINASE VWKA"/>
    <property type="match status" value="1"/>
</dbReference>
<evidence type="ECO:0000256" key="1">
    <source>
        <dbReference type="ARBA" id="ARBA00004613"/>
    </source>
</evidence>
<dbReference type="PANTHER" id="PTHR47763:SF1">
    <property type="entry name" value="DUF659 DOMAIN-CONTAINING PROTEIN"/>
    <property type="match status" value="1"/>
</dbReference>
<dbReference type="KEGG" id="lgi:LOTGIDRAFT_119099"/>
<dbReference type="SUPFAM" id="SSF53300">
    <property type="entry name" value="vWA-like"/>
    <property type="match status" value="1"/>
</dbReference>
<dbReference type="RefSeq" id="XP_009055697.1">
    <property type="nucleotide sequence ID" value="XM_009057449.1"/>
</dbReference>
<sequence length="230" mass="25265">MNETQPPLANHDSAILDLAFAMDCTGSMTQYIDNAQRNIRNIVETIVSAEKSDIRLALVEYRDHPPQAKTFVTRTHDFTPSVKTMKGWLNLCYASGGGDAPEAVADALKEVLNLSWRHEATKICVLISDAPPHGLGDHDDKFPNGCPEGIDPMQVVRDMAQHCITLYTVGCEPAIKPYKEFFSAIAFMTGGQYVPLAGAKALTQVIIGGAQEEISLEKWMADVDEEVQKE</sequence>
<feature type="domain" description="VWFA" evidence="4">
    <location>
        <begin position="17"/>
        <end position="214"/>
    </location>
</feature>
<keyword evidence="3" id="KW-0732">Signal</keyword>
<dbReference type="PROSITE" id="PS50234">
    <property type="entry name" value="VWFA"/>
    <property type="match status" value="1"/>
</dbReference>
<dbReference type="CDD" id="cd00198">
    <property type="entry name" value="vWFA"/>
    <property type="match status" value="1"/>
</dbReference>
<evidence type="ECO:0000256" key="2">
    <source>
        <dbReference type="ARBA" id="ARBA00022525"/>
    </source>
</evidence>
<dbReference type="HOGENOM" id="CLU_055500_1_0_1"/>
<proteinExistence type="predicted"/>
<dbReference type="InterPro" id="IPR002035">
    <property type="entry name" value="VWF_A"/>
</dbReference>
<keyword evidence="2" id="KW-0964">Secreted</keyword>
<dbReference type="Gene3D" id="3.40.50.410">
    <property type="entry name" value="von Willebrand factor, type A domain"/>
    <property type="match status" value="1"/>
</dbReference>
<feature type="non-terminal residue" evidence="5">
    <location>
        <position position="230"/>
    </location>
</feature>
<dbReference type="Proteomes" id="UP000030746">
    <property type="component" value="Unassembled WGS sequence"/>
</dbReference>
<dbReference type="AlphaFoldDB" id="V4AJ06"/>
<comment type="subcellular location">
    <subcellularLocation>
        <location evidence="1">Secreted</location>
    </subcellularLocation>
</comment>
<protein>
    <recommendedName>
        <fullName evidence="4">VWFA domain-containing protein</fullName>
    </recommendedName>
</protein>
<evidence type="ECO:0000313" key="6">
    <source>
        <dbReference type="Proteomes" id="UP000030746"/>
    </source>
</evidence>
<dbReference type="GO" id="GO:0005737">
    <property type="term" value="C:cytoplasm"/>
    <property type="evidence" value="ECO:0007669"/>
    <property type="project" value="TreeGrafter"/>
</dbReference>
<accession>V4AJ06</accession>